<evidence type="ECO:0000313" key="2">
    <source>
        <dbReference type="Proteomes" id="UP001291930"/>
    </source>
</evidence>
<reference evidence="2" key="1">
    <citation type="submission" date="2023-11" db="EMBL/GenBank/DDBJ databases">
        <title>Genome Sequence of Bacillus pseudomycoides stain BUPM19.</title>
        <authorList>
            <person name="Farhat A."/>
        </authorList>
    </citation>
    <scope>NUCLEOTIDE SEQUENCE [LARGE SCALE GENOMIC DNA]</scope>
    <source>
        <strain evidence="2">BUPM19</strain>
    </source>
</reference>
<keyword evidence="2" id="KW-1185">Reference proteome</keyword>
<proteinExistence type="predicted"/>
<protein>
    <submittedName>
        <fullName evidence="1">Uncharacterized protein</fullName>
    </submittedName>
</protein>
<dbReference type="EMBL" id="JAXOVW010000187">
    <property type="protein sequence ID" value="MDZ5610596.1"/>
    <property type="molecule type" value="Genomic_DNA"/>
</dbReference>
<gene>
    <name evidence="1" type="ORF">U2I54_27220</name>
</gene>
<name>A0ABU5K4P3_9BACI</name>
<accession>A0ABU5K4P3</accession>
<organism evidence="1 2">
    <name type="scientific">Bacillus bingmayongensis</name>
    <dbReference type="NCBI Taxonomy" id="1150157"/>
    <lineage>
        <taxon>Bacteria</taxon>
        <taxon>Bacillati</taxon>
        <taxon>Bacillota</taxon>
        <taxon>Bacilli</taxon>
        <taxon>Bacillales</taxon>
        <taxon>Bacillaceae</taxon>
        <taxon>Bacillus</taxon>
    </lineage>
</organism>
<comment type="caution">
    <text evidence="1">The sequence shown here is derived from an EMBL/GenBank/DDBJ whole genome shotgun (WGS) entry which is preliminary data.</text>
</comment>
<evidence type="ECO:0000313" key="1">
    <source>
        <dbReference type="EMBL" id="MDZ5610596.1"/>
    </source>
</evidence>
<sequence length="43" mass="4862">MTIHIHTLEQGEEIIISTKAVRGDDLRKNVRNLSSGEVIQLVF</sequence>
<dbReference type="Proteomes" id="UP001291930">
    <property type="component" value="Unassembled WGS sequence"/>
</dbReference>
<dbReference type="RefSeq" id="WP_374219782.1">
    <property type="nucleotide sequence ID" value="NZ_JAXOVW010000187.1"/>
</dbReference>